<keyword evidence="3" id="KW-0720">Serine protease</keyword>
<dbReference type="Gene3D" id="3.40.50.200">
    <property type="entry name" value="Peptidase S8/S53 domain"/>
    <property type="match status" value="1"/>
</dbReference>
<dbReference type="PROSITE" id="PS00138">
    <property type="entry name" value="SUBTILASE_SER"/>
    <property type="match status" value="1"/>
</dbReference>
<protein>
    <submittedName>
        <fullName evidence="6">S8 family serine peptidase</fullName>
    </submittedName>
</protein>
<evidence type="ECO:0000256" key="1">
    <source>
        <dbReference type="ARBA" id="ARBA00022670"/>
    </source>
</evidence>
<evidence type="ECO:0000256" key="4">
    <source>
        <dbReference type="PROSITE-ProRule" id="PRU01240"/>
    </source>
</evidence>
<comment type="caution">
    <text evidence="4">Lacks conserved residue(s) required for the propagation of feature annotation.</text>
</comment>
<dbReference type="Proteomes" id="UP001139011">
    <property type="component" value="Unassembled WGS sequence"/>
</dbReference>
<feature type="domain" description="Peptidase S8/S53" evidence="5">
    <location>
        <begin position="1"/>
        <end position="39"/>
    </location>
</feature>
<dbReference type="PROSITE" id="PS51892">
    <property type="entry name" value="SUBTILASE"/>
    <property type="match status" value="1"/>
</dbReference>
<name>A0A9X1XB16_9BACL</name>
<evidence type="ECO:0000256" key="2">
    <source>
        <dbReference type="ARBA" id="ARBA00022801"/>
    </source>
</evidence>
<evidence type="ECO:0000313" key="7">
    <source>
        <dbReference type="Proteomes" id="UP001139011"/>
    </source>
</evidence>
<reference evidence="6" key="1">
    <citation type="submission" date="2021-09" db="EMBL/GenBank/DDBJ databases">
        <title>Genome analysis of Fictibacillus sp. KIGAM418 isolated from marine sediment.</title>
        <authorList>
            <person name="Seo M.-J."/>
            <person name="Cho E.-S."/>
            <person name="Hwang C.Y."/>
        </authorList>
    </citation>
    <scope>NUCLEOTIDE SEQUENCE</scope>
    <source>
        <strain evidence="6">KIGAM418</strain>
    </source>
</reference>
<evidence type="ECO:0000259" key="5">
    <source>
        <dbReference type="Pfam" id="PF00082"/>
    </source>
</evidence>
<gene>
    <name evidence="6" type="ORF">LCY76_03910</name>
</gene>
<sequence>MSGTSMAAPLVAGVAGLLASQGKSASQIRAAIENTAGQDFRHRNVFL</sequence>
<evidence type="ECO:0000256" key="3">
    <source>
        <dbReference type="ARBA" id="ARBA00022825"/>
    </source>
</evidence>
<keyword evidence="1" id="KW-0645">Protease</keyword>
<dbReference type="InterPro" id="IPR023828">
    <property type="entry name" value="Peptidase_S8_Ser-AS"/>
</dbReference>
<proteinExistence type="inferred from homology"/>
<dbReference type="AlphaFoldDB" id="A0A9X1XB16"/>
<comment type="similarity">
    <text evidence="4">Belongs to the peptidase S8 family.</text>
</comment>
<dbReference type="InterPro" id="IPR036852">
    <property type="entry name" value="Peptidase_S8/S53_dom_sf"/>
</dbReference>
<dbReference type="InterPro" id="IPR000209">
    <property type="entry name" value="Peptidase_S8/S53_dom"/>
</dbReference>
<dbReference type="SUPFAM" id="SSF52743">
    <property type="entry name" value="Subtilisin-like"/>
    <property type="match status" value="1"/>
</dbReference>
<organism evidence="6 7">
    <name type="scientific">Fictibacillus marinisediminis</name>
    <dbReference type="NCBI Taxonomy" id="2878389"/>
    <lineage>
        <taxon>Bacteria</taxon>
        <taxon>Bacillati</taxon>
        <taxon>Bacillota</taxon>
        <taxon>Bacilli</taxon>
        <taxon>Bacillales</taxon>
        <taxon>Fictibacillaceae</taxon>
        <taxon>Fictibacillus</taxon>
    </lineage>
</organism>
<dbReference type="Pfam" id="PF00082">
    <property type="entry name" value="Peptidase_S8"/>
    <property type="match status" value="1"/>
</dbReference>
<comment type="caution">
    <text evidence="6">The sequence shown here is derived from an EMBL/GenBank/DDBJ whole genome shotgun (WGS) entry which is preliminary data.</text>
</comment>
<dbReference type="GO" id="GO:0006508">
    <property type="term" value="P:proteolysis"/>
    <property type="evidence" value="ECO:0007669"/>
    <property type="project" value="UniProtKB-KW"/>
</dbReference>
<keyword evidence="2" id="KW-0378">Hydrolase</keyword>
<keyword evidence="7" id="KW-1185">Reference proteome</keyword>
<evidence type="ECO:0000313" key="6">
    <source>
        <dbReference type="EMBL" id="MCK6255765.1"/>
    </source>
</evidence>
<dbReference type="GO" id="GO:0004252">
    <property type="term" value="F:serine-type endopeptidase activity"/>
    <property type="evidence" value="ECO:0007669"/>
    <property type="project" value="InterPro"/>
</dbReference>
<accession>A0A9X1XB16</accession>
<dbReference type="EMBL" id="JAIWJX010000002">
    <property type="protein sequence ID" value="MCK6255765.1"/>
    <property type="molecule type" value="Genomic_DNA"/>
</dbReference>